<dbReference type="PROSITE" id="PS00211">
    <property type="entry name" value="ABC_TRANSPORTER_1"/>
    <property type="match status" value="1"/>
</dbReference>
<keyword evidence="2" id="KW-0813">Transport</keyword>
<evidence type="ECO:0000256" key="5">
    <source>
        <dbReference type="ARBA" id="ARBA00022840"/>
    </source>
</evidence>
<evidence type="ECO:0000313" key="9">
    <source>
        <dbReference type="Proteomes" id="UP000694890"/>
    </source>
</evidence>
<comment type="subcellular location">
    <subcellularLocation>
        <location evidence="1">Membrane</location>
        <topology evidence="1">Multi-pass membrane protein</topology>
    </subcellularLocation>
</comment>
<evidence type="ECO:0000259" key="8">
    <source>
        <dbReference type="PROSITE" id="PS50893"/>
    </source>
</evidence>
<evidence type="ECO:0000256" key="4">
    <source>
        <dbReference type="ARBA" id="ARBA00022741"/>
    </source>
</evidence>
<dbReference type="GO" id="GO:0016887">
    <property type="term" value="F:ATP hydrolysis activity"/>
    <property type="evidence" value="ECO:0007669"/>
    <property type="project" value="InterPro"/>
</dbReference>
<dbReference type="InterPro" id="IPR017871">
    <property type="entry name" value="ABC_transporter-like_CS"/>
</dbReference>
<evidence type="ECO:0000256" key="2">
    <source>
        <dbReference type="ARBA" id="ARBA00022448"/>
    </source>
</evidence>
<dbReference type="GeneID" id="108884756"/>
<keyword evidence="5 10" id="KW-0067">ATP-binding</keyword>
<dbReference type="RefSeq" id="XP_018534346.1">
    <property type="nucleotide sequence ID" value="XM_018678830.2"/>
</dbReference>
<dbReference type="GO" id="GO:0005524">
    <property type="term" value="F:ATP binding"/>
    <property type="evidence" value="ECO:0007669"/>
    <property type="project" value="UniProtKB-KW"/>
</dbReference>
<keyword evidence="6" id="KW-1133">Transmembrane helix</keyword>
<evidence type="ECO:0000313" key="10">
    <source>
        <dbReference type="RefSeq" id="XP_018534346.1"/>
    </source>
</evidence>
<protein>
    <submittedName>
        <fullName evidence="10">ATP-binding cassette sub-family C member 4 isoform X2</fullName>
    </submittedName>
</protein>
<dbReference type="AlphaFoldDB" id="A0AAJ7LZH1"/>
<dbReference type="GO" id="GO:0042626">
    <property type="term" value="F:ATPase-coupled transmembrane transporter activity"/>
    <property type="evidence" value="ECO:0007669"/>
    <property type="project" value="TreeGrafter"/>
</dbReference>
<dbReference type="FunFam" id="3.40.50.300:FF:000997">
    <property type="entry name" value="Multidrug resistance-associated protein 1"/>
    <property type="match status" value="1"/>
</dbReference>
<dbReference type="PANTHER" id="PTHR24223:SF357">
    <property type="entry name" value="ATP-BINDING CASSETTE SUB-FAMILY C MEMBER 4"/>
    <property type="match status" value="1"/>
</dbReference>
<dbReference type="CDD" id="cd03250">
    <property type="entry name" value="ABCC_MRP_domain1"/>
    <property type="match status" value="1"/>
</dbReference>
<dbReference type="PROSITE" id="PS50893">
    <property type="entry name" value="ABC_TRANSPORTER_2"/>
    <property type="match status" value="1"/>
</dbReference>
<keyword evidence="7" id="KW-0472">Membrane</keyword>
<dbReference type="GO" id="GO:0005886">
    <property type="term" value="C:plasma membrane"/>
    <property type="evidence" value="ECO:0007669"/>
    <property type="project" value="TreeGrafter"/>
</dbReference>
<gene>
    <name evidence="10" type="primary">LOC108884756</name>
</gene>
<keyword evidence="4" id="KW-0547">Nucleotide-binding</keyword>
<dbReference type="PANTHER" id="PTHR24223">
    <property type="entry name" value="ATP-BINDING CASSETTE SUB-FAMILY C"/>
    <property type="match status" value="1"/>
</dbReference>
<feature type="domain" description="ABC transporter" evidence="8">
    <location>
        <begin position="16"/>
        <end position="201"/>
    </location>
</feature>
<evidence type="ECO:0000256" key="1">
    <source>
        <dbReference type="ARBA" id="ARBA00004141"/>
    </source>
</evidence>
<evidence type="ECO:0000256" key="3">
    <source>
        <dbReference type="ARBA" id="ARBA00022692"/>
    </source>
</evidence>
<organism evidence="9 10">
    <name type="scientific">Lates calcarifer</name>
    <name type="common">Barramundi</name>
    <name type="synonym">Holocentrus calcarifer</name>
    <dbReference type="NCBI Taxonomy" id="8187"/>
    <lineage>
        <taxon>Eukaryota</taxon>
        <taxon>Metazoa</taxon>
        <taxon>Chordata</taxon>
        <taxon>Craniata</taxon>
        <taxon>Vertebrata</taxon>
        <taxon>Euteleostomi</taxon>
        <taxon>Actinopterygii</taxon>
        <taxon>Neopterygii</taxon>
        <taxon>Teleostei</taxon>
        <taxon>Neoteleostei</taxon>
        <taxon>Acanthomorphata</taxon>
        <taxon>Carangaria</taxon>
        <taxon>Carangaria incertae sedis</taxon>
        <taxon>Centropomidae</taxon>
        <taxon>Lates</taxon>
    </lineage>
</organism>
<dbReference type="Gene3D" id="3.40.50.300">
    <property type="entry name" value="P-loop containing nucleotide triphosphate hydrolases"/>
    <property type="match status" value="1"/>
</dbReference>
<evidence type="ECO:0000256" key="7">
    <source>
        <dbReference type="ARBA" id="ARBA00023136"/>
    </source>
</evidence>
<evidence type="ECO:0000256" key="6">
    <source>
        <dbReference type="ARBA" id="ARBA00022989"/>
    </source>
</evidence>
<proteinExistence type="predicted"/>
<dbReference type="Pfam" id="PF00005">
    <property type="entry name" value="ABC_tran"/>
    <property type="match status" value="1"/>
</dbReference>
<dbReference type="InterPro" id="IPR027417">
    <property type="entry name" value="P-loop_NTPase"/>
</dbReference>
<dbReference type="Proteomes" id="UP000694890">
    <property type="component" value="Unplaced"/>
</dbReference>
<name>A0AAJ7LZH1_LATCA</name>
<dbReference type="SUPFAM" id="SSF52540">
    <property type="entry name" value="P-loop containing nucleoside triphosphate hydrolases"/>
    <property type="match status" value="1"/>
</dbReference>
<accession>A0AAJ7LZH1</accession>
<dbReference type="InterPro" id="IPR003439">
    <property type="entry name" value="ABC_transporter-like_ATP-bd"/>
</dbReference>
<reference evidence="10" key="1">
    <citation type="submission" date="2025-08" db="UniProtKB">
        <authorList>
            <consortium name="RefSeq"/>
        </authorList>
    </citation>
    <scope>IDENTIFICATION</scope>
    <source>
        <tissue evidence="10">Brain</tissue>
    </source>
</reference>
<dbReference type="InterPro" id="IPR050173">
    <property type="entry name" value="ABC_transporter_C-like"/>
</dbReference>
<keyword evidence="3" id="KW-0812">Transmembrane</keyword>
<sequence>MSSKGSQELLFSRTPVRLDAEHTCGTKSLDAPSLEKVSVTVKSQQLLTVIGPVGAGKSSLLSAILGELPCDTGTMKVKGQLTYASQQPWVFPGTIRSNILFGRELNLQRYERVIRACALKKDLELLPYGDLTLIGDRGATLSGGQKARLNLARAVYQEADIYLLDDPLSAVDAEVGKHLFEQVISWFRVPTVSCAPLVWTWCPC</sequence>